<gene>
    <name evidence="3" type="ORF">MERGE_001595</name>
</gene>
<sequence>MACLFGTLYVLRKGTEEEYAHFPITKRLNTFGRHLSCDVRLYDEVISRQHARLEIDDSGNAFLENLSVNGTFVNNNELDIYENRKFRLNTGDIISFSGHKFRWEYPTNEKKDDQIVIHTPGLKTYTPIKSIKQSSFFFANDKNDFDTYFMNDESLHPILKENLVNEHESIKIKTPKNNIVKSEIFDIVDSGLTSKESPLKDVKDLKIPVSPVQNSSKKQIVSDDISILCPKDLLSKDKSDISLPFSEENIENIKKESFDHGDSIENKKFSPVKNCIVDQDSRMSDLSSASNIKMNTSPSIDKSMDNLILNRSFESQTSNVSLYSLLVEKKNMSSEKENDTIDLSSSLKIEQTESEQDKEILVHSTGSLSKILPEKKISVSGICNNFYNSRGSKLEENVIVSPPKEKSFSIFPDAQPSPLKFGSPVLHLVKKYYVNTRDLPRRLKDIKTKRHVYKKRPSFPSFVASKVLNNPALTNLRSRHSISDPSLPLSAYINKVEFVSEKQEKINLPTTPLEFLEILNDSEKKLLGWAPLFSSNNDFKENNFELLETSKYDMSLKNNAICNTALFNSGKKKRNYENNPCCNNKFAIICPEFKTFSPGKWVATYNGKKQKLYQSPISSVTKNILKNNLSIANVSCLNQCFSANSLKDTDKMCSPGKWVLTAPGKKMKLYCSPNVDTKSSNKLIYDFKLKSSINSSQKNDLFLKDGLVGFDSGANDFYDSCFDYTHKKESFCATDISFDSTIEKKTQSDGFILLNSQGEDSCCLENLHFDESKSTKNNTGFLKSVIDNTSLESSLMNNTDNTREFSVNNKENINDSKISSMGQIMMSFNTEVMDGELFNFAKLSSSIIGLESLTGNVQESISNELNFKSNDNFSELSKFPVFKEEHIEINQSIQEDISEFQSNDGKKSTLNYDNQDTFTIGHFLSDDEKFNNTTNENISSIKSNDIGNNNFTDTYVCDQQPETADFMKLLNNSLDLQSRHMRVKEDKDLSYKNIHLIQDDISSLTPEKYKDISDIKKRTSFLEDIETKEILNHSFSDKVSSKLDIDFLSIEKNNTSFETIEVLESDSNIFQVDECFQPTDINSSFVRIKCDTTYEGISLELLQEQCVEGSSQNSIKGSSVSSISGKFKEDFIIKKSSKKTQESKPVRVSSRIREKAIKAINDKSKPESCETVIFHENEHHNKCRTTRSSRKTGDENSNNIIRSTGQTKTSKGISGKKLINDSFIPISKEIKTGFSKECTRMTRSRFLNEKLEQSKAQSGFKDLSNIKNLHHQAIDSRKDDIIADEVMIKMLTKQNKNPKKRSVSQTNSNTEKTSKRRSVLPINDKNVNPSLKRAGLRNRSK</sequence>
<evidence type="ECO:0000259" key="2">
    <source>
        <dbReference type="PROSITE" id="PS50006"/>
    </source>
</evidence>
<feature type="compositionally biased region" description="Basic residues" evidence="1">
    <location>
        <begin position="1181"/>
        <end position="1190"/>
    </location>
</feature>
<dbReference type="Gene3D" id="2.60.200.20">
    <property type="match status" value="1"/>
</dbReference>
<feature type="domain" description="FHA" evidence="2">
    <location>
        <begin position="29"/>
        <end position="78"/>
    </location>
</feature>
<dbReference type="Proteomes" id="UP000663699">
    <property type="component" value="Chromosome 17"/>
</dbReference>
<evidence type="ECO:0000313" key="3">
    <source>
        <dbReference type="EMBL" id="QSL67205.1"/>
    </source>
</evidence>
<name>A0A899G3G0_9ASCO</name>
<dbReference type="OrthoDB" id="6288785at2759"/>
<dbReference type="SMART" id="SM00240">
    <property type="entry name" value="FHA"/>
    <property type="match status" value="1"/>
</dbReference>
<feature type="region of interest" description="Disordered" evidence="1">
    <location>
        <begin position="1180"/>
        <end position="1213"/>
    </location>
</feature>
<dbReference type="SUPFAM" id="SSF49879">
    <property type="entry name" value="SMAD/FHA domain"/>
    <property type="match status" value="1"/>
</dbReference>
<proteinExistence type="predicted"/>
<dbReference type="InterPro" id="IPR008984">
    <property type="entry name" value="SMAD_FHA_dom_sf"/>
</dbReference>
<feature type="compositionally biased region" description="Polar residues" evidence="1">
    <location>
        <begin position="1195"/>
        <end position="1212"/>
    </location>
</feature>
<dbReference type="Pfam" id="PF00498">
    <property type="entry name" value="FHA"/>
    <property type="match status" value="1"/>
</dbReference>
<dbReference type="EMBL" id="CP054548">
    <property type="protein sequence ID" value="QSL67205.1"/>
    <property type="molecule type" value="Genomic_DNA"/>
</dbReference>
<dbReference type="InterPro" id="IPR000253">
    <property type="entry name" value="FHA_dom"/>
</dbReference>
<dbReference type="CDD" id="cd22673">
    <property type="entry name" value="FHA_Ki67"/>
    <property type="match status" value="1"/>
</dbReference>
<accession>A0A899G3G0</accession>
<protein>
    <recommendedName>
        <fullName evidence="2">FHA domain-containing protein</fullName>
    </recommendedName>
</protein>
<keyword evidence="4" id="KW-1185">Reference proteome</keyword>
<evidence type="ECO:0000256" key="1">
    <source>
        <dbReference type="SAM" id="MobiDB-lite"/>
    </source>
</evidence>
<dbReference type="PROSITE" id="PS50006">
    <property type="entry name" value="FHA_DOMAIN"/>
    <property type="match status" value="1"/>
</dbReference>
<reference evidence="3" key="1">
    <citation type="submission" date="2020-06" db="EMBL/GenBank/DDBJ databases">
        <title>Genomes of multiple members of Pneumocystis genus reveal paths to human pathogen Pneumocystis jirovecii.</title>
        <authorList>
            <person name="Cisse O.H."/>
            <person name="Ma L."/>
            <person name="Dekker J."/>
            <person name="Khil P."/>
            <person name="Jo J."/>
            <person name="Brenchley J."/>
            <person name="Blair R."/>
            <person name="Pahar B."/>
            <person name="Chabe M."/>
            <person name="Van Rompay K.A."/>
            <person name="Keesler R."/>
            <person name="Sukura A."/>
            <person name="Hirsch V."/>
            <person name="Kutty G."/>
            <person name="Liu Y."/>
            <person name="Peng L."/>
            <person name="Chen J."/>
            <person name="Song J."/>
            <person name="Weissenbacher-Lang C."/>
            <person name="Xu J."/>
            <person name="Upham N.S."/>
            <person name="Stajich J.E."/>
            <person name="Cuomo C.A."/>
            <person name="Cushion M.T."/>
            <person name="Kovacs J.A."/>
        </authorList>
    </citation>
    <scope>NUCLEOTIDE SEQUENCE</scope>
    <source>
        <strain evidence="3">2A</strain>
    </source>
</reference>
<feature type="region of interest" description="Disordered" evidence="1">
    <location>
        <begin position="1294"/>
        <end position="1341"/>
    </location>
</feature>
<organism evidence="3 4">
    <name type="scientific">Pneumocystis wakefieldiae</name>
    <dbReference type="NCBI Taxonomy" id="38082"/>
    <lineage>
        <taxon>Eukaryota</taxon>
        <taxon>Fungi</taxon>
        <taxon>Dikarya</taxon>
        <taxon>Ascomycota</taxon>
        <taxon>Taphrinomycotina</taxon>
        <taxon>Pneumocystomycetes</taxon>
        <taxon>Pneumocystaceae</taxon>
        <taxon>Pneumocystis</taxon>
    </lineage>
</organism>
<evidence type="ECO:0000313" key="4">
    <source>
        <dbReference type="Proteomes" id="UP000663699"/>
    </source>
</evidence>